<evidence type="ECO:0000313" key="9">
    <source>
        <dbReference type="EMBL" id="KFZ50890.1"/>
    </source>
</evidence>
<feature type="transmembrane region" description="Helical" evidence="8">
    <location>
        <begin position="119"/>
        <end position="143"/>
    </location>
</feature>
<dbReference type="InterPro" id="IPR036259">
    <property type="entry name" value="MFS_trans_sf"/>
</dbReference>
<evidence type="ECO:0000256" key="5">
    <source>
        <dbReference type="ARBA" id="ARBA00022989"/>
    </source>
</evidence>
<dbReference type="EMBL" id="KL337603">
    <property type="protein sequence ID" value="KFZ50890.1"/>
    <property type="molecule type" value="Genomic_DNA"/>
</dbReference>
<dbReference type="AlphaFoldDB" id="A0A094KMM2"/>
<evidence type="ECO:0000256" key="7">
    <source>
        <dbReference type="SAM" id="MobiDB-lite"/>
    </source>
</evidence>
<dbReference type="Proteomes" id="UP000053620">
    <property type="component" value="Unassembled WGS sequence"/>
</dbReference>
<evidence type="ECO:0000256" key="8">
    <source>
        <dbReference type="SAM" id="Phobius"/>
    </source>
</evidence>
<feature type="transmembrane region" description="Helical" evidence="8">
    <location>
        <begin position="184"/>
        <end position="205"/>
    </location>
</feature>
<dbReference type="InterPro" id="IPR002259">
    <property type="entry name" value="Eqnu_transpt"/>
</dbReference>
<dbReference type="PRINTS" id="PR01130">
    <property type="entry name" value="DERENTRNSPRT"/>
</dbReference>
<feature type="non-terminal residue" evidence="9">
    <location>
        <position position="1"/>
    </location>
</feature>
<name>A0A094KMM2_ANTCR</name>
<feature type="region of interest" description="Disordered" evidence="7">
    <location>
        <begin position="219"/>
        <end position="240"/>
    </location>
</feature>
<protein>
    <submittedName>
        <fullName evidence="9">Equilibrative nucleoside transporter 3</fullName>
    </submittedName>
</protein>
<feature type="transmembrane region" description="Helical" evidence="8">
    <location>
        <begin position="60"/>
        <end position="80"/>
    </location>
</feature>
<evidence type="ECO:0000256" key="6">
    <source>
        <dbReference type="ARBA" id="ARBA00023136"/>
    </source>
</evidence>
<keyword evidence="3" id="KW-0813">Transport</keyword>
<dbReference type="SUPFAM" id="SSF103473">
    <property type="entry name" value="MFS general substrate transporter"/>
    <property type="match status" value="1"/>
</dbReference>
<dbReference type="GO" id="GO:0005886">
    <property type="term" value="C:plasma membrane"/>
    <property type="evidence" value="ECO:0007669"/>
    <property type="project" value="TreeGrafter"/>
</dbReference>
<feature type="non-terminal residue" evidence="9">
    <location>
        <position position="429"/>
    </location>
</feature>
<feature type="transmembrane region" description="Helical" evidence="8">
    <location>
        <begin position="155"/>
        <end position="178"/>
    </location>
</feature>
<keyword evidence="6 8" id="KW-0472">Membrane</keyword>
<feature type="transmembrane region" description="Helical" evidence="8">
    <location>
        <begin position="332"/>
        <end position="349"/>
    </location>
</feature>
<feature type="transmembrane region" description="Helical" evidence="8">
    <location>
        <begin position="260"/>
        <end position="280"/>
    </location>
</feature>
<keyword evidence="10" id="KW-1185">Reference proteome</keyword>
<proteinExistence type="inferred from homology"/>
<gene>
    <name evidence="9" type="ORF">N321_13219</name>
</gene>
<feature type="transmembrane region" description="Helical" evidence="8">
    <location>
        <begin position="402"/>
        <end position="426"/>
    </location>
</feature>
<evidence type="ECO:0000313" key="10">
    <source>
        <dbReference type="Proteomes" id="UP000053620"/>
    </source>
</evidence>
<feature type="transmembrane region" description="Helical" evidence="8">
    <location>
        <begin position="370"/>
        <end position="390"/>
    </location>
</feature>
<comment type="similarity">
    <text evidence="2">Belongs to the SLC29A/ENT transporter (TC 2.A.57) family.</text>
</comment>
<dbReference type="PANTHER" id="PTHR10332">
    <property type="entry name" value="EQUILIBRATIVE NUCLEOSIDE TRANSPORTER"/>
    <property type="match status" value="1"/>
</dbReference>
<dbReference type="PIRSF" id="PIRSF016379">
    <property type="entry name" value="ENT"/>
    <property type="match status" value="1"/>
</dbReference>
<evidence type="ECO:0000256" key="1">
    <source>
        <dbReference type="ARBA" id="ARBA00004141"/>
    </source>
</evidence>
<keyword evidence="4 8" id="KW-0812">Transmembrane</keyword>
<organism evidence="9 10">
    <name type="scientific">Antrostomus carolinensis</name>
    <name type="common">Chuck-will's-widow</name>
    <name type="synonym">Caprimulgus carolinensis</name>
    <dbReference type="NCBI Taxonomy" id="279965"/>
    <lineage>
        <taxon>Eukaryota</taxon>
        <taxon>Metazoa</taxon>
        <taxon>Chordata</taxon>
        <taxon>Craniata</taxon>
        <taxon>Vertebrata</taxon>
        <taxon>Euteleostomi</taxon>
        <taxon>Archelosauria</taxon>
        <taxon>Archosauria</taxon>
        <taxon>Dinosauria</taxon>
        <taxon>Saurischia</taxon>
        <taxon>Theropoda</taxon>
        <taxon>Coelurosauria</taxon>
        <taxon>Aves</taxon>
        <taxon>Neognathae</taxon>
        <taxon>Neoaves</taxon>
        <taxon>Strisores</taxon>
        <taxon>Caprimulgiformes</taxon>
        <taxon>Caprimulgidae</taxon>
        <taxon>Antrostomus</taxon>
    </lineage>
</organism>
<evidence type="ECO:0000256" key="2">
    <source>
        <dbReference type="ARBA" id="ARBA00007965"/>
    </source>
</evidence>
<reference evidence="9 10" key="1">
    <citation type="submission" date="2014-04" db="EMBL/GenBank/DDBJ databases">
        <title>Genome evolution of avian class.</title>
        <authorList>
            <person name="Zhang G."/>
            <person name="Li C."/>
        </authorList>
    </citation>
    <scope>NUCLEOTIDE SEQUENCE [LARGE SCALE GENOMIC DNA]</scope>
    <source>
        <strain evidence="9">BGI_N321</strain>
    </source>
</reference>
<dbReference type="Pfam" id="PF01733">
    <property type="entry name" value="Nucleoside_tran"/>
    <property type="match status" value="1"/>
</dbReference>
<evidence type="ECO:0000256" key="4">
    <source>
        <dbReference type="ARBA" id="ARBA00022692"/>
    </source>
</evidence>
<feature type="transmembrane region" description="Helical" evidence="8">
    <location>
        <begin position="87"/>
        <end position="107"/>
    </location>
</feature>
<evidence type="ECO:0000256" key="3">
    <source>
        <dbReference type="ARBA" id="ARBA00022448"/>
    </source>
</evidence>
<dbReference type="PANTHER" id="PTHR10332:SF17">
    <property type="entry name" value="EQUILIBRATIVE NUCLEOSIDE TRANSPORTER 3"/>
    <property type="match status" value="1"/>
</dbReference>
<accession>A0A094KMM2</accession>
<feature type="transmembrane region" description="Helical" evidence="8">
    <location>
        <begin position="7"/>
        <end position="29"/>
    </location>
</feature>
<keyword evidence="5 8" id="KW-1133">Transmembrane helix</keyword>
<dbReference type="GO" id="GO:0005794">
    <property type="term" value="C:Golgi apparatus"/>
    <property type="evidence" value="ECO:0007669"/>
    <property type="project" value="TreeGrafter"/>
</dbReference>
<sequence length="429" mass="46872">QKPSDRLHGAYIIFFLLGIGSLLPWNFFITAKHYWMYKLQNCSDEAGQAASDLRDFFESYISIASTVPSVLCLVGNFLLINKVPASVRILSSLFIMLAVFLVITMLVKVDTSTWTTHFFALTIICVVVVSSASTVFTSSIFGLSSCFPMRNLQALISGQAMGGTISAIASLIDLAAAADVTDSALAYFLTADIFIVICIMVYLLLPRLEYSSQKESPSLAAVPPDSSAEDEAEPGETTNTLFLTRNTGVPPLRPILQKTALLGFCLFYVFFISIIIFPSLSSNIESVSKSSGSQWSTKYFAPLTSFLLYNFADWCGRQITAWIQAPGPKSKLLPVLVLLRTIFLPLFILSNYQPRAHIQMVVFNQDIYPVVFTALLGLSNGYLGTLVIVYGPKIVPKELAEAAGVVMTFYLMLGLAVGSACSVLVVHLM</sequence>
<comment type="subcellular location">
    <subcellularLocation>
        <location evidence="1">Membrane</location>
        <topology evidence="1">Multi-pass membrane protein</topology>
    </subcellularLocation>
</comment>
<dbReference type="GO" id="GO:0005337">
    <property type="term" value="F:nucleoside transmembrane transporter activity"/>
    <property type="evidence" value="ECO:0007669"/>
    <property type="project" value="InterPro"/>
</dbReference>